<organism evidence="8 9">
    <name type="scientific">Bacillus cereus VD196</name>
    <dbReference type="NCBI Taxonomy" id="1053243"/>
    <lineage>
        <taxon>Bacteria</taxon>
        <taxon>Bacillati</taxon>
        <taxon>Bacillota</taxon>
        <taxon>Bacilli</taxon>
        <taxon>Bacillales</taxon>
        <taxon>Bacillaceae</taxon>
        <taxon>Bacillus</taxon>
        <taxon>Bacillus cereus group</taxon>
    </lineage>
</organism>
<dbReference type="GO" id="GO:0055085">
    <property type="term" value="P:transmembrane transport"/>
    <property type="evidence" value="ECO:0007669"/>
    <property type="project" value="UniProtKB-UniRule"/>
</dbReference>
<feature type="domain" description="ABC3 transporter permease C-terminal" evidence="7">
    <location>
        <begin position="71"/>
        <end position="186"/>
    </location>
</feature>
<feature type="transmembrane region" description="Helical" evidence="6">
    <location>
        <begin position="295"/>
        <end position="316"/>
    </location>
</feature>
<keyword evidence="5 6" id="KW-0472">Membrane</keyword>
<feature type="transmembrane region" description="Helical" evidence="6">
    <location>
        <begin position="527"/>
        <end position="547"/>
    </location>
</feature>
<gene>
    <name evidence="8" type="ORF">IKE_05981</name>
</gene>
<reference evidence="8 9" key="1">
    <citation type="submission" date="2012-12" db="EMBL/GenBank/DDBJ databases">
        <title>The Genome Sequence of Bacillus cereus VD196.</title>
        <authorList>
            <consortium name="The Broad Institute Genome Sequencing Platform"/>
            <consortium name="The Broad Institute Genome Sequencing Center for Infectious Disease"/>
            <person name="Feldgarden M."/>
            <person name="Van der Auwera G.A."/>
            <person name="Mahillon J."/>
            <person name="Duprez V."/>
            <person name="Timmery S."/>
            <person name="Mattelet C."/>
            <person name="Dierick K."/>
            <person name="Sun M."/>
            <person name="Yu Z."/>
            <person name="Zhu L."/>
            <person name="Hu X."/>
            <person name="Shank E.B."/>
            <person name="Swiecicka I."/>
            <person name="Hansen B.M."/>
            <person name="Andrup L."/>
            <person name="Walker B."/>
            <person name="Young S.K."/>
            <person name="Zeng Q."/>
            <person name="Gargeya S."/>
            <person name="Fitzgerald M."/>
            <person name="Haas B."/>
            <person name="Abouelleil A."/>
            <person name="Alvarado L."/>
            <person name="Arachchi H.M."/>
            <person name="Berlin A.M."/>
            <person name="Chapman S.B."/>
            <person name="Dewar J."/>
            <person name="Goldberg J."/>
            <person name="Griggs A."/>
            <person name="Gujja S."/>
            <person name="Hansen M."/>
            <person name="Howarth C."/>
            <person name="Imamovic A."/>
            <person name="Larimer J."/>
            <person name="McCowan C."/>
            <person name="Murphy C."/>
            <person name="Neiman D."/>
            <person name="Pearson M."/>
            <person name="Priest M."/>
            <person name="Roberts A."/>
            <person name="Saif S."/>
            <person name="Shea T."/>
            <person name="Sisk P."/>
            <person name="Sykes S."/>
            <person name="Wortman J."/>
            <person name="Nusbaum C."/>
            <person name="Birren B."/>
        </authorList>
    </citation>
    <scope>NUCLEOTIDE SEQUENCE [LARGE SCALE GENOMIC DNA]</scope>
    <source>
        <strain evidence="8 9">VD196</strain>
    </source>
</reference>
<evidence type="ECO:0000256" key="5">
    <source>
        <dbReference type="ARBA" id="ARBA00023136"/>
    </source>
</evidence>
<evidence type="ECO:0000256" key="6">
    <source>
        <dbReference type="PIRNR" id="PIRNR018968"/>
    </source>
</evidence>
<feature type="transmembrane region" description="Helical" evidence="6">
    <location>
        <begin position="612"/>
        <end position="637"/>
    </location>
</feature>
<dbReference type="GO" id="GO:0005886">
    <property type="term" value="C:plasma membrane"/>
    <property type="evidence" value="ECO:0007669"/>
    <property type="project" value="UniProtKB-SubCell"/>
</dbReference>
<evidence type="ECO:0000256" key="1">
    <source>
        <dbReference type="ARBA" id="ARBA00004651"/>
    </source>
</evidence>
<evidence type="ECO:0000256" key="2">
    <source>
        <dbReference type="ARBA" id="ARBA00022475"/>
    </source>
</evidence>
<evidence type="ECO:0000313" key="8">
    <source>
        <dbReference type="EMBL" id="EOO60380.1"/>
    </source>
</evidence>
<dbReference type="InterPro" id="IPR027022">
    <property type="entry name" value="ABC_permease_BceB-typ"/>
</dbReference>
<dbReference type="EMBL" id="AHFL01000069">
    <property type="protein sequence ID" value="EOO60380.1"/>
    <property type="molecule type" value="Genomic_DNA"/>
</dbReference>
<comment type="similarity">
    <text evidence="6">Belongs to the ABC-4 integral membrane protein family.</text>
</comment>
<dbReference type="InterPro" id="IPR003838">
    <property type="entry name" value="ABC3_permease_C"/>
</dbReference>
<feature type="transmembrane region" description="Helical" evidence="6">
    <location>
        <begin position="581"/>
        <end position="600"/>
    </location>
</feature>
<keyword evidence="6" id="KW-0813">Transport</keyword>
<keyword evidence="4 6" id="KW-1133">Transmembrane helix</keyword>
<evidence type="ECO:0000259" key="7">
    <source>
        <dbReference type="Pfam" id="PF02687"/>
    </source>
</evidence>
<feature type="transmembrane region" description="Helical" evidence="6">
    <location>
        <begin position="203"/>
        <end position="225"/>
    </location>
</feature>
<evidence type="ECO:0000256" key="4">
    <source>
        <dbReference type="ARBA" id="ARBA00022989"/>
    </source>
</evidence>
<sequence>MTFRQLAINGVIRNSSTYIGHFSSSTFAVIMYFTYSVLTYHPYFSNEEFVTVLESASNHSIRIGFEMAQELILFFSFLFILYSVTVFLKTKKREFVILIKHGMSNLQLTKMIYIENMLIGFSSIICGINIGLIVAKIGLLACSYILGIKELIFYFPIRAIRETVVAFLVLFIIISFFSTRIAKRTQLIELTSYGENIKLAPKSSAWLALIAIIFIGTTYVSALYLKIAVIKGFVYGFIMMVGLLLMGTLGTYFFFSQLGFYLIKALKKQGRIFYKKTNLLTISGLSYRMTDNTRALLIITILSSMTFTIIGFCFALSDSVKKYQPSYAFTYSSYRGNINETSNVSLIKEQLELAKISYILILPISIKKDLNIIKLSDYNKCMKELGLAKETLQSEQEAVILPSNNAIEMELQEELENKFKKIELKDNRMQLNISRKKMLINNELKPIKGFTAVVEDTMYNQIAKLQISDNDEKRYEFFIKDWKKTRGIAQKLMNTIPYTEEKSAEYYAFTSKALHMVAWKRINGNQIIISVMVGFVFLAFAMSFLHFRLFTDLERGKKQYQILIKIGLTKKELKKIITNQIGILCFTPLIIASIHSIVALKAISELQRAFNLAPISVTGSPIIVLFILLGIQIIYFFRILKSYIHYISERND</sequence>
<feature type="transmembrane region" description="Helical" evidence="6">
    <location>
        <begin position="111"/>
        <end position="131"/>
    </location>
</feature>
<keyword evidence="3 6" id="KW-0812">Transmembrane</keyword>
<feature type="transmembrane region" description="Helical" evidence="6">
    <location>
        <begin position="232"/>
        <end position="255"/>
    </location>
</feature>
<evidence type="ECO:0000313" key="9">
    <source>
        <dbReference type="Proteomes" id="UP000014023"/>
    </source>
</evidence>
<feature type="transmembrane region" description="Helical" evidence="6">
    <location>
        <begin position="21"/>
        <end position="43"/>
    </location>
</feature>
<protein>
    <recommendedName>
        <fullName evidence="7">ABC3 transporter permease C-terminal domain-containing protein</fullName>
    </recommendedName>
</protein>
<comment type="caution">
    <text evidence="8">The sequence shown here is derived from an EMBL/GenBank/DDBJ whole genome shotgun (WGS) entry which is preliminary data.</text>
</comment>
<accession>A0A9W5PY94</accession>
<dbReference type="Pfam" id="PF02687">
    <property type="entry name" value="FtsX"/>
    <property type="match status" value="2"/>
</dbReference>
<comment type="subcellular location">
    <subcellularLocation>
        <location evidence="1 6">Cell membrane</location>
        <topology evidence="1 6">Multi-pass membrane protein</topology>
    </subcellularLocation>
</comment>
<proteinExistence type="inferred from homology"/>
<feature type="transmembrane region" description="Helical" evidence="6">
    <location>
        <begin position="164"/>
        <end position="183"/>
    </location>
</feature>
<name>A0A9W5PY94_BACCE</name>
<dbReference type="AlphaFoldDB" id="A0A9W5PY94"/>
<feature type="transmembrane region" description="Helical" evidence="6">
    <location>
        <begin position="71"/>
        <end position="90"/>
    </location>
</feature>
<feature type="domain" description="ABC3 transporter permease C-terminal" evidence="7">
    <location>
        <begin position="532"/>
        <end position="642"/>
    </location>
</feature>
<evidence type="ECO:0000256" key="3">
    <source>
        <dbReference type="ARBA" id="ARBA00022692"/>
    </source>
</evidence>
<keyword evidence="2 6" id="KW-1003">Cell membrane</keyword>
<dbReference type="InterPro" id="IPR052536">
    <property type="entry name" value="ABC-4_Integral_Memb_Prot"/>
</dbReference>
<dbReference type="PANTHER" id="PTHR46795">
    <property type="entry name" value="ABC TRANSPORTER PERMEASE-RELATED-RELATED"/>
    <property type="match status" value="1"/>
</dbReference>
<dbReference type="Proteomes" id="UP000014023">
    <property type="component" value="Unassembled WGS sequence"/>
</dbReference>
<dbReference type="PANTHER" id="PTHR46795:SF2">
    <property type="entry name" value="ABC TRANSPORTER, PERMEASE PROTEIN"/>
    <property type="match status" value="1"/>
</dbReference>
<dbReference type="RefSeq" id="WP_000144211.1">
    <property type="nucleotide sequence ID" value="NZ_KB976270.1"/>
</dbReference>
<dbReference type="PIRSF" id="PIRSF018968">
    <property type="entry name" value="ABC_permease_BceB"/>
    <property type="match status" value="1"/>
</dbReference>